<keyword evidence="2" id="KW-0812">Transmembrane</keyword>
<dbReference type="Proteomes" id="UP001525961">
    <property type="component" value="Unassembled WGS sequence"/>
</dbReference>
<accession>A0ABT2N480</accession>
<sequence>MMNPGLIRFLKSAYRQEPITSFIVIVGAVDAALGGIDQSVSLFSFGIVLVSVALALRWWQLQRSQPLDLERVPEHYLPPASSRQPLPLLMTAKKYPPQ</sequence>
<proteinExistence type="predicted"/>
<gene>
    <name evidence="3" type="ORF">NG792_07085</name>
</gene>
<reference evidence="3 4" key="1">
    <citation type="journal article" date="2022" name="Front. Microbiol.">
        <title>High genomic differentiation and limited gene flow indicate recent cryptic speciation within the genus Laspinema (cyanobacteria).</title>
        <authorList>
            <person name="Stanojkovic A."/>
            <person name="Skoupy S."/>
            <person name="Skaloud P."/>
            <person name="Dvorak P."/>
        </authorList>
    </citation>
    <scope>NUCLEOTIDE SEQUENCE [LARGE SCALE GENOMIC DNA]</scope>
    <source>
        <strain evidence="3 4">D3b</strain>
    </source>
</reference>
<keyword evidence="4" id="KW-1185">Reference proteome</keyword>
<organism evidence="3 4">
    <name type="scientific">Laspinema olomoucense D3b</name>
    <dbReference type="NCBI Taxonomy" id="2953688"/>
    <lineage>
        <taxon>Bacteria</taxon>
        <taxon>Bacillati</taxon>
        <taxon>Cyanobacteriota</taxon>
        <taxon>Cyanophyceae</taxon>
        <taxon>Oscillatoriophycideae</taxon>
        <taxon>Oscillatoriales</taxon>
        <taxon>Laspinemataceae</taxon>
        <taxon>Laspinema</taxon>
        <taxon>Laspinema olomoucense</taxon>
    </lineage>
</organism>
<evidence type="ECO:0000256" key="2">
    <source>
        <dbReference type="SAM" id="Phobius"/>
    </source>
</evidence>
<evidence type="ECO:0000313" key="4">
    <source>
        <dbReference type="Proteomes" id="UP001525961"/>
    </source>
</evidence>
<name>A0ABT2N480_9CYAN</name>
<protein>
    <submittedName>
        <fullName evidence="3">Uncharacterized protein</fullName>
    </submittedName>
</protein>
<keyword evidence="2" id="KW-0472">Membrane</keyword>
<feature type="region of interest" description="Disordered" evidence="1">
    <location>
        <begin position="78"/>
        <end position="98"/>
    </location>
</feature>
<comment type="caution">
    <text evidence="3">The sequence shown here is derived from an EMBL/GenBank/DDBJ whole genome shotgun (WGS) entry which is preliminary data.</text>
</comment>
<feature type="transmembrane region" description="Helical" evidence="2">
    <location>
        <begin position="42"/>
        <end position="59"/>
    </location>
</feature>
<evidence type="ECO:0000256" key="1">
    <source>
        <dbReference type="SAM" id="MobiDB-lite"/>
    </source>
</evidence>
<keyword evidence="2" id="KW-1133">Transmembrane helix</keyword>
<evidence type="ECO:0000313" key="3">
    <source>
        <dbReference type="EMBL" id="MCT7977463.1"/>
    </source>
</evidence>
<dbReference type="EMBL" id="JAMXFA010000007">
    <property type="protein sequence ID" value="MCT7977463.1"/>
    <property type="molecule type" value="Genomic_DNA"/>
</dbReference>
<feature type="transmembrane region" description="Helical" evidence="2">
    <location>
        <begin position="20"/>
        <end position="36"/>
    </location>
</feature>